<accession>A0A147B6K7</accession>
<name>A0A147B6K7_9ACAR</name>
<dbReference type="AlphaFoldDB" id="A0A147B6K7"/>
<dbReference type="EMBL" id="GEIB01002140">
    <property type="protein sequence ID" value="JAR86367.1"/>
    <property type="molecule type" value="Transcribed_RNA"/>
</dbReference>
<feature type="compositionally biased region" description="Basic and acidic residues" evidence="1">
    <location>
        <begin position="94"/>
        <end position="106"/>
    </location>
</feature>
<evidence type="ECO:0000313" key="2">
    <source>
        <dbReference type="EMBL" id="JAR86367.1"/>
    </source>
</evidence>
<protein>
    <submittedName>
        <fullName evidence="2">Uncharacterized protein</fullName>
    </submittedName>
</protein>
<feature type="compositionally biased region" description="Polar residues" evidence="1">
    <location>
        <begin position="82"/>
        <end position="92"/>
    </location>
</feature>
<feature type="region of interest" description="Disordered" evidence="1">
    <location>
        <begin position="74"/>
        <end position="106"/>
    </location>
</feature>
<sequence>MLSHMGGPGITPQDNTGLQWYNEERVVKKQNRQLKQDCSSSSCANDKVLEYPNPPPSTMCSFRIHSMCLPKSSKMKSKKHCSVQTSTATVPQTAKEKERKETRKEQ</sequence>
<organism evidence="2">
    <name type="scientific">Alectorobius mimon</name>
    <dbReference type="NCBI Taxonomy" id="360319"/>
    <lineage>
        <taxon>Eukaryota</taxon>
        <taxon>Metazoa</taxon>
        <taxon>Ecdysozoa</taxon>
        <taxon>Arthropoda</taxon>
        <taxon>Chelicerata</taxon>
        <taxon>Arachnida</taxon>
        <taxon>Acari</taxon>
        <taxon>Parasitiformes</taxon>
        <taxon>Ixodida</taxon>
        <taxon>Ixodoidea</taxon>
        <taxon>Argasidae</taxon>
        <taxon>Ornithodorinae</taxon>
        <taxon>Alectorobius</taxon>
    </lineage>
</organism>
<evidence type="ECO:0000256" key="1">
    <source>
        <dbReference type="SAM" id="MobiDB-lite"/>
    </source>
</evidence>
<proteinExistence type="predicted"/>
<reference evidence="2" key="1">
    <citation type="submission" date="2016-03" db="EMBL/GenBank/DDBJ databases">
        <title>Gut transcriptome analysis on engorged females of Ornithodoros mimon (Acari: Argasidae) and phylogenetic inferences of soft ticks.</title>
        <authorList>
            <person name="Landulfo G.A."/>
            <person name="Giovanni D."/>
            <person name="Carvalho E."/>
            <person name="Junqueira-de-Azevedo I."/>
            <person name="Patane J."/>
            <person name="Mendoca R."/>
            <person name="Barros-Battesti D."/>
        </authorList>
    </citation>
    <scope>NUCLEOTIDE SEQUENCE</scope>
    <source>
        <strain evidence="2">Females</strain>
        <tissue evidence="2">Gut</tissue>
    </source>
</reference>